<name>A0ACA9L235_9GLOM</name>
<keyword evidence="2" id="KW-1185">Reference proteome</keyword>
<gene>
    <name evidence="1" type="ORF">SCALOS_LOCUS3396</name>
</gene>
<sequence>MFMFMKDYMCLVLVFTWFATTTNGATTISPAGRSYSSSVTINNKLYVFGGDPFGVIGTSQTLYLDISLIGTSNPWYLLTNIPARVSAANAVFDGNKTVFLIDHSIVYDYDISINQWHQTGANGIIPISRTQATAVIDNNGKIWYFGGSNATTNIYFNDINYFNTITYSWSLGSTVNAPTARFDMVSIFLSNGLILYIGGVDANLNYIDMAQIPIYDTIKGSWSSMNASGDIIQGRELFTAVLAPDGNIIIYGGQNIKNSPIPVMANLNTNTSPYKWTSESLSPHAPQYITGHVAALNGSHMIIALGAISKNGTFDLSQNNAFVNNLNYDIYALNLQTNVWSVNSSTAVTPTSTTTPYIIGAIVGIIISVVVVIVCVLGFIIYRRYEKRKKDKEIILIPGSRNDEIIQKPGSRDEAIPTPGSDALRQI</sequence>
<reference evidence="1" key="1">
    <citation type="submission" date="2021-06" db="EMBL/GenBank/DDBJ databases">
        <authorList>
            <person name="Kallberg Y."/>
            <person name="Tangrot J."/>
            <person name="Rosling A."/>
        </authorList>
    </citation>
    <scope>NUCLEOTIDE SEQUENCE</scope>
    <source>
        <strain evidence="1">AU212A</strain>
    </source>
</reference>
<organism evidence="1 2">
    <name type="scientific">Scutellospora calospora</name>
    <dbReference type="NCBI Taxonomy" id="85575"/>
    <lineage>
        <taxon>Eukaryota</taxon>
        <taxon>Fungi</taxon>
        <taxon>Fungi incertae sedis</taxon>
        <taxon>Mucoromycota</taxon>
        <taxon>Glomeromycotina</taxon>
        <taxon>Glomeromycetes</taxon>
        <taxon>Diversisporales</taxon>
        <taxon>Gigasporaceae</taxon>
        <taxon>Scutellospora</taxon>
    </lineage>
</organism>
<protein>
    <submittedName>
        <fullName evidence="1">1088_t:CDS:1</fullName>
    </submittedName>
</protein>
<accession>A0ACA9L235</accession>
<dbReference type="EMBL" id="CAJVPM010003673">
    <property type="protein sequence ID" value="CAG8504588.1"/>
    <property type="molecule type" value="Genomic_DNA"/>
</dbReference>
<evidence type="ECO:0000313" key="2">
    <source>
        <dbReference type="Proteomes" id="UP000789860"/>
    </source>
</evidence>
<proteinExistence type="predicted"/>
<comment type="caution">
    <text evidence="1">The sequence shown here is derived from an EMBL/GenBank/DDBJ whole genome shotgun (WGS) entry which is preliminary data.</text>
</comment>
<dbReference type="Proteomes" id="UP000789860">
    <property type="component" value="Unassembled WGS sequence"/>
</dbReference>
<evidence type="ECO:0000313" key="1">
    <source>
        <dbReference type="EMBL" id="CAG8504588.1"/>
    </source>
</evidence>